<protein>
    <recommendedName>
        <fullName evidence="3">Nucleotidyltransferase</fullName>
    </recommendedName>
</protein>
<dbReference type="AlphaFoldDB" id="A0A1T4XB36"/>
<reference evidence="2" key="1">
    <citation type="submission" date="2017-02" db="EMBL/GenBank/DDBJ databases">
        <authorList>
            <person name="Varghese N."/>
            <person name="Submissions S."/>
        </authorList>
    </citation>
    <scope>NUCLEOTIDE SEQUENCE [LARGE SCALE GENOMIC DNA]</scope>
    <source>
        <strain evidence="2">ATCC 700200</strain>
    </source>
</reference>
<evidence type="ECO:0000313" key="2">
    <source>
        <dbReference type="Proteomes" id="UP000190774"/>
    </source>
</evidence>
<dbReference type="InterPro" id="IPR018775">
    <property type="entry name" value="RlaP"/>
</dbReference>
<accession>A0A1T4XB36</accession>
<dbReference type="EMBL" id="FUYE01000003">
    <property type="protein sequence ID" value="SKA86657.1"/>
    <property type="molecule type" value="Genomic_DNA"/>
</dbReference>
<proteinExistence type="predicted"/>
<keyword evidence="2" id="KW-1185">Reference proteome</keyword>
<dbReference type="Proteomes" id="UP000190774">
    <property type="component" value="Unassembled WGS sequence"/>
</dbReference>
<gene>
    <name evidence="1" type="ORF">SAMN02745166_01327</name>
</gene>
<evidence type="ECO:0000313" key="1">
    <source>
        <dbReference type="EMBL" id="SKA86657.1"/>
    </source>
</evidence>
<name>A0A1T4XB36_9BACT</name>
<dbReference type="Pfam" id="PF10127">
    <property type="entry name" value="RlaP"/>
    <property type="match status" value="1"/>
</dbReference>
<dbReference type="PANTHER" id="PTHR34817">
    <property type="entry name" value="NUCLEOTIDYLTRANSFERASE"/>
    <property type="match status" value="1"/>
</dbReference>
<dbReference type="PANTHER" id="PTHR34817:SF1">
    <property type="entry name" value="NUCLEOTIDYLTRANSFERASE"/>
    <property type="match status" value="1"/>
</dbReference>
<sequence length="273" mass="31163">MISESLIGNDPFSEPTLMTDDPRLLRITSAQPYPLLFATISGAHLYGFPSPDSDFDLRGAHILPLERVLGLEVKDETVEDSRIIEGLEMDIVSHDVKKFFSLLLKKNGYVLEQLYSPLIVHTTPEHQELKDIAKGCITRHHSHHYLGFVHTQWELFLKEQPPRVKPLLYVYRVLLTGSWMMRTGEVEANLVTLNESFRLSYLPDLIARKLNGPEQATLTDTDLAFYRSEFERLRAELEAAHQASSLREAPEESARQSLNDLLIRVRKTQGILS</sequence>
<dbReference type="STRING" id="48467.SAMN02745166_01327"/>
<organism evidence="1 2">
    <name type="scientific">Prosthecobacter debontii</name>
    <dbReference type="NCBI Taxonomy" id="48467"/>
    <lineage>
        <taxon>Bacteria</taxon>
        <taxon>Pseudomonadati</taxon>
        <taxon>Verrucomicrobiota</taxon>
        <taxon>Verrucomicrobiia</taxon>
        <taxon>Verrucomicrobiales</taxon>
        <taxon>Verrucomicrobiaceae</taxon>
        <taxon>Prosthecobacter</taxon>
    </lineage>
</organism>
<evidence type="ECO:0008006" key="3">
    <source>
        <dbReference type="Google" id="ProtNLM"/>
    </source>
</evidence>